<gene>
    <name evidence="2" type="ORF">LCGC14_1312030</name>
</gene>
<feature type="compositionally biased region" description="Pro residues" evidence="1">
    <location>
        <begin position="64"/>
        <end position="73"/>
    </location>
</feature>
<sequence length="450" mass="49977">EGDVAVVAAEAAGDHVVLNIFCMAESNSAGSVTVQGAVPVDLHDVELLRPVEADAPVIPEEPEPSIPEPLPKVPKPEESVEPFAYSQFIVERGQRTPRAMLYQAAANQLAEVLGKPEMAAGAVDGITGQAFTDSSTAIQEHFYPGETPDNKIGSGTWGKMTEQLGSWRPPLRWRITEQQNSFENGGRQNAFGAWNIVKFEGWPNYGLWNCNCMDGNMAGSSIGMLLAMAGRKDLWRFDPKKPEYIADFLASKEGRKAQLHDYMDRWVIGPAIRNLGIIGIDVGVQNAEDLPDTLDPWYERLLALCCDFAVNSGSVGQFSSRFPRVWDGDGLRKWDDVLPNQDACIAIYEEVYGIKVASKTRQYNGGHKYPRDKSREAMRRCVQEVAQTQEEKINLIADLQARCIYAKNLGEGREDLQELVLRRRRCVARLGGYVFQGTDYDTQRDFGIGV</sequence>
<proteinExistence type="predicted"/>
<protein>
    <submittedName>
        <fullName evidence="2">Uncharacterized protein</fullName>
    </submittedName>
</protein>
<feature type="region of interest" description="Disordered" evidence="1">
    <location>
        <begin position="56"/>
        <end position="77"/>
    </location>
</feature>
<comment type="caution">
    <text evidence="2">The sequence shown here is derived from an EMBL/GenBank/DDBJ whole genome shotgun (WGS) entry which is preliminary data.</text>
</comment>
<feature type="non-terminal residue" evidence="2">
    <location>
        <position position="1"/>
    </location>
</feature>
<evidence type="ECO:0000256" key="1">
    <source>
        <dbReference type="SAM" id="MobiDB-lite"/>
    </source>
</evidence>
<dbReference type="EMBL" id="LAZR01007753">
    <property type="protein sequence ID" value="KKM83185.1"/>
    <property type="molecule type" value="Genomic_DNA"/>
</dbReference>
<dbReference type="AlphaFoldDB" id="A0A0F9N2Z9"/>
<organism evidence="2">
    <name type="scientific">marine sediment metagenome</name>
    <dbReference type="NCBI Taxonomy" id="412755"/>
    <lineage>
        <taxon>unclassified sequences</taxon>
        <taxon>metagenomes</taxon>
        <taxon>ecological metagenomes</taxon>
    </lineage>
</organism>
<name>A0A0F9N2Z9_9ZZZZ</name>
<evidence type="ECO:0000313" key="2">
    <source>
        <dbReference type="EMBL" id="KKM83185.1"/>
    </source>
</evidence>
<accession>A0A0F9N2Z9</accession>
<reference evidence="2" key="1">
    <citation type="journal article" date="2015" name="Nature">
        <title>Complex archaea that bridge the gap between prokaryotes and eukaryotes.</title>
        <authorList>
            <person name="Spang A."/>
            <person name="Saw J.H."/>
            <person name="Jorgensen S.L."/>
            <person name="Zaremba-Niedzwiedzka K."/>
            <person name="Martijn J."/>
            <person name="Lind A.E."/>
            <person name="van Eijk R."/>
            <person name="Schleper C."/>
            <person name="Guy L."/>
            <person name="Ettema T.J."/>
        </authorList>
    </citation>
    <scope>NUCLEOTIDE SEQUENCE</scope>
</reference>